<dbReference type="STRING" id="39029.BSR42_11795"/>
<feature type="transmembrane region" description="Helical" evidence="6">
    <location>
        <begin position="82"/>
        <end position="106"/>
    </location>
</feature>
<evidence type="ECO:0000256" key="2">
    <source>
        <dbReference type="ARBA" id="ARBA00022448"/>
    </source>
</evidence>
<proteinExistence type="predicted"/>
<evidence type="ECO:0000313" key="9">
    <source>
        <dbReference type="Proteomes" id="UP000036503"/>
    </source>
</evidence>
<evidence type="ECO:0000256" key="4">
    <source>
        <dbReference type="ARBA" id="ARBA00022989"/>
    </source>
</evidence>
<dbReference type="OrthoDB" id="2388015at2"/>
<keyword evidence="2" id="KW-0813">Transport</keyword>
<dbReference type="GO" id="GO:0015086">
    <property type="term" value="F:cadmium ion transmembrane transporter activity"/>
    <property type="evidence" value="ECO:0007669"/>
    <property type="project" value="TreeGrafter"/>
</dbReference>
<feature type="domain" description="Cation efflux protein transmembrane" evidence="7">
    <location>
        <begin position="14"/>
        <end position="215"/>
    </location>
</feature>
<accession>A0A0J6WTW5</accession>
<evidence type="ECO:0000256" key="5">
    <source>
        <dbReference type="ARBA" id="ARBA00023136"/>
    </source>
</evidence>
<dbReference type="InterPro" id="IPR058533">
    <property type="entry name" value="Cation_efflux_TM"/>
</dbReference>
<dbReference type="EMBL" id="LEKT01000054">
    <property type="protein sequence ID" value="KMO85603.1"/>
    <property type="molecule type" value="Genomic_DNA"/>
</dbReference>
<evidence type="ECO:0000256" key="3">
    <source>
        <dbReference type="ARBA" id="ARBA00022692"/>
    </source>
</evidence>
<protein>
    <submittedName>
        <fullName evidence="8">Cation diffusion facilitator family transporter</fullName>
    </submittedName>
</protein>
<name>A0A0J6WTW5_9FIRM</name>
<dbReference type="InterPro" id="IPR027469">
    <property type="entry name" value="Cation_efflux_TMD_sf"/>
</dbReference>
<dbReference type="PANTHER" id="PTHR43840:SF15">
    <property type="entry name" value="MITOCHONDRIAL METAL TRANSPORTER 1-RELATED"/>
    <property type="match status" value="1"/>
</dbReference>
<comment type="caution">
    <text evidence="8">The sequence shown here is derived from an EMBL/GenBank/DDBJ whole genome shotgun (WGS) entry which is preliminary data.</text>
</comment>
<dbReference type="InParanoid" id="A0A0J6WTW5"/>
<dbReference type="GO" id="GO:0015341">
    <property type="term" value="F:zinc efflux antiporter activity"/>
    <property type="evidence" value="ECO:0007669"/>
    <property type="project" value="TreeGrafter"/>
</dbReference>
<dbReference type="RefSeq" id="WP_048515198.1">
    <property type="nucleotide sequence ID" value="NZ_FUXD01000042.1"/>
</dbReference>
<dbReference type="GO" id="GO:0015093">
    <property type="term" value="F:ferrous iron transmembrane transporter activity"/>
    <property type="evidence" value="ECO:0007669"/>
    <property type="project" value="TreeGrafter"/>
</dbReference>
<dbReference type="Gene3D" id="1.20.1510.10">
    <property type="entry name" value="Cation efflux protein transmembrane domain"/>
    <property type="match status" value="1"/>
</dbReference>
<sequence>MGRKKAHREEKRLLVLSASMMGIVAIGGTVTGILSDSQAILLDGIFSFAAIIIKVLMMVTSDLTRRESSRQFQFGYWQCEPVVMLLEGLFTVFIVIYALGAGIAGIFSGGHTMSFQLAFYYAAFFTIADWLFYFYVHHTNKKVQSYLVYYDNVSWFVDASLATGLLVSFGLVRIMEQTRFAYLGVYVDPVIMIVLALQMILPAMKILTPAVKQLLGVAPAELHNHVQQVMDAAMKRYHFSDYVSSVQVFGRAKIIEIDILLPKDYPVQSVVALDMIRNEIDASLGYSRYEKWVTISFTTTKDWMAKDYDLAEAG</sequence>
<organism evidence="8 9">
    <name type="scientific">Megasphaera cerevisiae DSM 20462</name>
    <dbReference type="NCBI Taxonomy" id="1122219"/>
    <lineage>
        <taxon>Bacteria</taxon>
        <taxon>Bacillati</taxon>
        <taxon>Bacillota</taxon>
        <taxon>Negativicutes</taxon>
        <taxon>Veillonellales</taxon>
        <taxon>Veillonellaceae</taxon>
        <taxon>Megasphaera</taxon>
    </lineage>
</organism>
<dbReference type="Pfam" id="PF01545">
    <property type="entry name" value="Cation_efflux"/>
    <property type="match status" value="1"/>
</dbReference>
<evidence type="ECO:0000313" key="8">
    <source>
        <dbReference type="EMBL" id="KMO85603.1"/>
    </source>
</evidence>
<evidence type="ECO:0000256" key="1">
    <source>
        <dbReference type="ARBA" id="ARBA00004141"/>
    </source>
</evidence>
<reference evidence="8 9" key="1">
    <citation type="submission" date="2015-06" db="EMBL/GenBank/DDBJ databases">
        <title>Draft genome sequence of beer spoilage bacterium Megasphaera cerevisiae type strain 20462.</title>
        <authorList>
            <person name="Kutumbaka K."/>
            <person name="Pasmowitz J."/>
            <person name="Mategko J."/>
            <person name="Reyes D."/>
            <person name="Friedrich A."/>
            <person name="Han S."/>
            <person name="Martens-Habbena W."/>
            <person name="Neal-McKinney J."/>
            <person name="Janagama H.K."/>
            <person name="Nadala C."/>
            <person name="Samadpour M."/>
        </authorList>
    </citation>
    <scope>NUCLEOTIDE SEQUENCE [LARGE SCALE GENOMIC DNA]</scope>
    <source>
        <strain evidence="8 9">DSM 20462</strain>
    </source>
</reference>
<feature type="transmembrane region" description="Helical" evidence="6">
    <location>
        <begin position="12"/>
        <end position="34"/>
    </location>
</feature>
<dbReference type="InterPro" id="IPR050291">
    <property type="entry name" value="CDF_Transporter"/>
</dbReference>
<evidence type="ECO:0000259" key="7">
    <source>
        <dbReference type="Pfam" id="PF01545"/>
    </source>
</evidence>
<dbReference type="PATRIC" id="fig|1122219.3.peg.2597"/>
<keyword evidence="3 6" id="KW-0812">Transmembrane</keyword>
<keyword evidence="9" id="KW-1185">Reference proteome</keyword>
<comment type="subcellular location">
    <subcellularLocation>
        <location evidence="1">Membrane</location>
        <topology evidence="1">Multi-pass membrane protein</topology>
    </subcellularLocation>
</comment>
<feature type="transmembrane region" description="Helical" evidence="6">
    <location>
        <begin position="118"/>
        <end position="136"/>
    </location>
</feature>
<evidence type="ECO:0000256" key="6">
    <source>
        <dbReference type="SAM" id="Phobius"/>
    </source>
</evidence>
<dbReference type="PANTHER" id="PTHR43840">
    <property type="entry name" value="MITOCHONDRIAL METAL TRANSPORTER 1-RELATED"/>
    <property type="match status" value="1"/>
</dbReference>
<gene>
    <name evidence="8" type="ORF">AB840_12590</name>
</gene>
<dbReference type="SUPFAM" id="SSF161111">
    <property type="entry name" value="Cation efflux protein transmembrane domain-like"/>
    <property type="match status" value="1"/>
</dbReference>
<dbReference type="GO" id="GO:0005886">
    <property type="term" value="C:plasma membrane"/>
    <property type="evidence" value="ECO:0007669"/>
    <property type="project" value="TreeGrafter"/>
</dbReference>
<dbReference type="Proteomes" id="UP000036503">
    <property type="component" value="Unassembled WGS sequence"/>
</dbReference>
<feature type="transmembrane region" description="Helical" evidence="6">
    <location>
        <begin position="180"/>
        <end position="201"/>
    </location>
</feature>
<dbReference type="GO" id="GO:0006882">
    <property type="term" value="P:intracellular zinc ion homeostasis"/>
    <property type="evidence" value="ECO:0007669"/>
    <property type="project" value="TreeGrafter"/>
</dbReference>
<dbReference type="AlphaFoldDB" id="A0A0J6WTW5"/>
<keyword evidence="4 6" id="KW-1133">Transmembrane helix</keyword>
<keyword evidence="5 6" id="KW-0472">Membrane</keyword>
<feature type="transmembrane region" description="Helical" evidence="6">
    <location>
        <begin position="40"/>
        <end position="61"/>
    </location>
</feature>